<accession>A0A2X1XVJ8</accession>
<dbReference type="OrthoDB" id="1698876at2"/>
<protein>
    <submittedName>
        <fullName evidence="1">Uncharacterized protein</fullName>
    </submittedName>
</protein>
<evidence type="ECO:0000313" key="1">
    <source>
        <dbReference type="EMBL" id="SPY47668.1"/>
    </source>
</evidence>
<dbReference type="Proteomes" id="UP000250070">
    <property type="component" value="Unassembled WGS sequence"/>
</dbReference>
<dbReference type="GeneID" id="83862565"/>
<dbReference type="AlphaFoldDB" id="A0A2X1XVJ8"/>
<sequence>MKDKNFESMDEGQRLKNLKKDLDSGVISFEEKTEETSLALNPVRYLIPLESSPNKKEKLDIDYKKKEGPSDKNFEIIIELNPEGHEVYEKKGRSSRLPAPHRVHYLQRTKRENPKIDKGSLFYDYLEIYLNRTKNIEKKFFEDYFGL</sequence>
<dbReference type="EMBL" id="UATM01000032">
    <property type="protein sequence ID" value="SPY47668.1"/>
    <property type="molecule type" value="Genomic_DNA"/>
</dbReference>
<organism evidence="1 2">
    <name type="scientific">Peptoniphilus harei</name>
    <dbReference type="NCBI Taxonomy" id="54005"/>
    <lineage>
        <taxon>Bacteria</taxon>
        <taxon>Bacillati</taxon>
        <taxon>Bacillota</taxon>
        <taxon>Tissierellia</taxon>
        <taxon>Tissierellales</taxon>
        <taxon>Peptoniphilaceae</taxon>
        <taxon>Peptoniphilus</taxon>
    </lineage>
</organism>
<dbReference type="RefSeq" id="WP_112889795.1">
    <property type="nucleotide sequence ID" value="NZ_CP068103.1"/>
</dbReference>
<proteinExistence type="predicted"/>
<dbReference type="STRING" id="54005.HMPREF3229_01687"/>
<reference evidence="1 2" key="1">
    <citation type="submission" date="2018-06" db="EMBL/GenBank/DDBJ databases">
        <authorList>
            <consortium name="Pathogen Informatics"/>
            <person name="Doyle S."/>
        </authorList>
    </citation>
    <scope>NUCLEOTIDE SEQUENCE [LARGE SCALE GENOMIC DNA]</scope>
    <source>
        <strain evidence="1 2">NCTC13076</strain>
    </source>
</reference>
<name>A0A2X1XVJ8_9FIRM</name>
<gene>
    <name evidence="1" type="ORF">NCTC13076_01080</name>
</gene>
<evidence type="ECO:0000313" key="2">
    <source>
        <dbReference type="Proteomes" id="UP000250070"/>
    </source>
</evidence>